<dbReference type="InterPro" id="IPR013320">
    <property type="entry name" value="ConA-like_dom_sf"/>
</dbReference>
<dbReference type="EMBL" id="CP090978">
    <property type="protein sequence ID" value="UJF34823.1"/>
    <property type="molecule type" value="Genomic_DNA"/>
</dbReference>
<dbReference type="Pfam" id="PF13385">
    <property type="entry name" value="Laminin_G_3"/>
    <property type="match status" value="1"/>
</dbReference>
<evidence type="ECO:0000313" key="3">
    <source>
        <dbReference type="Proteomes" id="UP001649230"/>
    </source>
</evidence>
<gene>
    <name evidence="2" type="ORF">L0M14_06610</name>
</gene>
<dbReference type="SUPFAM" id="SSF49899">
    <property type="entry name" value="Concanavalin A-like lectins/glucanases"/>
    <property type="match status" value="1"/>
</dbReference>
<proteinExistence type="predicted"/>
<protein>
    <submittedName>
        <fullName evidence="2">LamG domain-containing protein</fullName>
    </submittedName>
</protein>
<evidence type="ECO:0000256" key="1">
    <source>
        <dbReference type="SAM" id="SignalP"/>
    </source>
</evidence>
<organism evidence="2 3">
    <name type="scientific">Paenibacillus hexagrammi</name>
    <dbReference type="NCBI Taxonomy" id="2908839"/>
    <lineage>
        <taxon>Bacteria</taxon>
        <taxon>Bacillati</taxon>
        <taxon>Bacillota</taxon>
        <taxon>Bacilli</taxon>
        <taxon>Bacillales</taxon>
        <taxon>Paenibacillaceae</taxon>
        <taxon>Paenibacillus</taxon>
    </lineage>
</organism>
<dbReference type="RefSeq" id="WP_235121396.1">
    <property type="nucleotide sequence ID" value="NZ_CP090978.1"/>
</dbReference>
<accession>A0ABY3SL83</accession>
<evidence type="ECO:0000313" key="2">
    <source>
        <dbReference type="EMBL" id="UJF34823.1"/>
    </source>
</evidence>
<sequence>MVTMTRKLAAIGLTAALLFTFHTYSAQPAYAAGKTVPAIGLPLEGLEAWYKLDEEEGSITAADSSGNGHDAPAVSGTWMPTGGVDGGALTLNGTSQMIQPNTSDSTFLKNAFSVHSAAFWFQADDTASRQVLYERGGNTAGMAVQLNGNKLEAAVANAGVMNVVSIDFTDTASWHHVVASFNNGVLRLYLDGQLAGEKLAGYTSVSSALNEAGIGARYGVDAFGGSKGELGFMANWTMFVCIRRQLYLLRKRSE</sequence>
<dbReference type="Gene3D" id="2.60.120.200">
    <property type="match status" value="1"/>
</dbReference>
<dbReference type="Proteomes" id="UP001649230">
    <property type="component" value="Chromosome"/>
</dbReference>
<keyword evidence="3" id="KW-1185">Reference proteome</keyword>
<keyword evidence="1" id="KW-0732">Signal</keyword>
<reference evidence="2 3" key="1">
    <citation type="journal article" date="2024" name="Int. J. Syst. Evol. Microbiol.">
        <title>Paenibacillus hexagrammi sp. nov., a novel bacterium isolated from the gut content of Hexagrammos agrammus.</title>
        <authorList>
            <person name="Jung H.K."/>
            <person name="Kim D.G."/>
            <person name="Zin H."/>
            <person name="Park J."/>
            <person name="Jung H."/>
            <person name="Kim Y.O."/>
            <person name="Kong H.J."/>
            <person name="Kim J.W."/>
            <person name="Kim Y.S."/>
        </authorList>
    </citation>
    <scope>NUCLEOTIDE SEQUENCE [LARGE SCALE GENOMIC DNA]</scope>
    <source>
        <strain evidence="2 3">YPD9-1</strain>
    </source>
</reference>
<feature type="signal peptide" evidence="1">
    <location>
        <begin position="1"/>
        <end position="31"/>
    </location>
</feature>
<feature type="chain" id="PRO_5047272175" evidence="1">
    <location>
        <begin position="32"/>
        <end position="254"/>
    </location>
</feature>
<name>A0ABY3SL83_9BACL</name>